<protein>
    <submittedName>
        <fullName evidence="3">DUF4399 domain-containing protein</fullName>
    </submittedName>
</protein>
<dbReference type="Pfam" id="PF14347">
    <property type="entry name" value="DUF4399"/>
    <property type="match status" value="1"/>
</dbReference>
<keyword evidence="4" id="KW-1185">Reference proteome</keyword>
<dbReference type="InterPro" id="IPR025512">
    <property type="entry name" value="DUF4399"/>
</dbReference>
<evidence type="ECO:0000256" key="1">
    <source>
        <dbReference type="SAM" id="SignalP"/>
    </source>
</evidence>
<proteinExistence type="predicted"/>
<feature type="chain" id="PRO_5031465937" evidence="1">
    <location>
        <begin position="19"/>
        <end position="144"/>
    </location>
</feature>
<reference evidence="3 4" key="1">
    <citation type="submission" date="2020-04" db="EMBL/GenBank/DDBJ databases">
        <authorList>
            <person name="Yoon J."/>
        </authorList>
    </citation>
    <scope>NUCLEOTIDE SEQUENCE [LARGE SCALE GENOMIC DNA]</scope>
    <source>
        <strain evidence="3 4">KMU-115</strain>
    </source>
</reference>
<evidence type="ECO:0000313" key="4">
    <source>
        <dbReference type="Proteomes" id="UP000526408"/>
    </source>
</evidence>
<evidence type="ECO:0000259" key="2">
    <source>
        <dbReference type="Pfam" id="PF14347"/>
    </source>
</evidence>
<name>A0A7X6GXB3_9RHOB</name>
<feature type="signal peptide" evidence="1">
    <location>
        <begin position="1"/>
        <end position="18"/>
    </location>
</feature>
<feature type="domain" description="DUF4399" evidence="2">
    <location>
        <begin position="46"/>
        <end position="144"/>
    </location>
</feature>
<dbReference type="RefSeq" id="WP_168622510.1">
    <property type="nucleotide sequence ID" value="NZ_JAAZQQ010000002.1"/>
</dbReference>
<keyword evidence="1" id="KW-0732">Signal</keyword>
<evidence type="ECO:0000313" key="3">
    <source>
        <dbReference type="EMBL" id="NKX44117.1"/>
    </source>
</evidence>
<sequence>MKRLLFAALLAAATPAFGQGMPAPEGAQVYFIGLADGDTVTAPVTVRFGLSGMGVAPAGTDAANTGHHHLLVNRPPLGEGPDGADELLYGLPADDNHRHFGGGQTEVTLDLPPGSHTLQLVLGDMNHVPHSPPVVSPVITITVQ</sequence>
<comment type="caution">
    <text evidence="3">The sequence shown here is derived from an EMBL/GenBank/DDBJ whole genome shotgun (WGS) entry which is preliminary data.</text>
</comment>
<organism evidence="3 4">
    <name type="scientific">Roseicyclus persicicus</name>
    <dbReference type="NCBI Taxonomy" id="2650661"/>
    <lineage>
        <taxon>Bacteria</taxon>
        <taxon>Pseudomonadati</taxon>
        <taxon>Pseudomonadota</taxon>
        <taxon>Alphaproteobacteria</taxon>
        <taxon>Rhodobacterales</taxon>
        <taxon>Roseobacteraceae</taxon>
        <taxon>Roseicyclus</taxon>
    </lineage>
</organism>
<dbReference type="EMBL" id="JAAZQQ010000002">
    <property type="protein sequence ID" value="NKX44117.1"/>
    <property type="molecule type" value="Genomic_DNA"/>
</dbReference>
<gene>
    <name evidence="3" type="ORF">HCU73_05905</name>
</gene>
<accession>A0A7X6GXB3</accession>
<dbReference type="AlphaFoldDB" id="A0A7X6GXB3"/>
<dbReference type="Proteomes" id="UP000526408">
    <property type="component" value="Unassembled WGS sequence"/>
</dbReference>